<organism evidence="2">
    <name type="scientific">mine drainage metagenome</name>
    <dbReference type="NCBI Taxonomy" id="410659"/>
    <lineage>
        <taxon>unclassified sequences</taxon>
        <taxon>metagenomes</taxon>
        <taxon>ecological metagenomes</taxon>
    </lineage>
</organism>
<evidence type="ECO:0000313" key="2">
    <source>
        <dbReference type="EMBL" id="EQD46689.1"/>
    </source>
</evidence>
<feature type="non-terminal residue" evidence="2">
    <location>
        <position position="1"/>
    </location>
</feature>
<dbReference type="InterPro" id="IPR036188">
    <property type="entry name" value="FAD/NAD-bd_sf"/>
</dbReference>
<dbReference type="GO" id="GO:0051536">
    <property type="term" value="F:iron-sulfur cluster binding"/>
    <property type="evidence" value="ECO:0007669"/>
    <property type="project" value="InterPro"/>
</dbReference>
<gene>
    <name evidence="2" type="ORF">B1A_14515</name>
</gene>
<dbReference type="Pfam" id="PF14691">
    <property type="entry name" value="Fer4_20"/>
    <property type="match status" value="1"/>
</dbReference>
<evidence type="ECO:0000259" key="1">
    <source>
        <dbReference type="PROSITE" id="PS51379"/>
    </source>
</evidence>
<dbReference type="AlphaFoldDB" id="T1B1D3"/>
<dbReference type="InterPro" id="IPR017900">
    <property type="entry name" value="4Fe4S_Fe_S_CS"/>
</dbReference>
<sequence>VLGYTDNEAYAEGSRCIGCNICTQACPASLDIGGYVNSTAVHDPGQTVKIVFENLPFPAIIGRVCTHMCEDICVLYDTGGPIAIRHIKRYAADKFDNYDDVLHLPKKKFIGKKVAIIGGGPSGLSAAYYLSIQGVKVTLYEELSVVGGFMRVGIPKYRLPHDVVEKEIGFILSQGVEVHLNTKVGQDIEFEDILKSNDAVFLGIGNHKPRMTGTPGSDASNIMHATEF</sequence>
<dbReference type="PROSITE" id="PS51379">
    <property type="entry name" value="4FE4S_FER_2"/>
    <property type="match status" value="1"/>
</dbReference>
<name>T1B1D3_9ZZZZ</name>
<dbReference type="InterPro" id="IPR028261">
    <property type="entry name" value="DPD_II"/>
</dbReference>
<feature type="domain" description="4Fe-4S ferredoxin-type" evidence="1">
    <location>
        <begin position="7"/>
        <end position="35"/>
    </location>
</feature>
<dbReference type="InterPro" id="IPR009051">
    <property type="entry name" value="Helical_ferredxn"/>
</dbReference>
<dbReference type="Gene3D" id="1.10.1060.10">
    <property type="entry name" value="Alpha-helical ferredoxin"/>
    <property type="match status" value="1"/>
</dbReference>
<comment type="caution">
    <text evidence="2">The sequence shown here is derived from an EMBL/GenBank/DDBJ whole genome shotgun (WGS) entry which is preliminary data.</text>
</comment>
<dbReference type="PRINTS" id="PR00419">
    <property type="entry name" value="ADXRDTASE"/>
</dbReference>
<protein>
    <submittedName>
        <fullName evidence="2">Oxidoreductase</fullName>
    </submittedName>
</protein>
<dbReference type="PANTHER" id="PTHR42783:SF3">
    <property type="entry name" value="GLUTAMATE SYNTHASE [NADPH] SMALL CHAIN-RELATED"/>
    <property type="match status" value="1"/>
</dbReference>
<dbReference type="PANTHER" id="PTHR42783">
    <property type="entry name" value="GLUTAMATE SYNTHASE [NADPH] SMALL CHAIN"/>
    <property type="match status" value="1"/>
</dbReference>
<dbReference type="EMBL" id="AUZX01010655">
    <property type="protein sequence ID" value="EQD46689.1"/>
    <property type="molecule type" value="Genomic_DNA"/>
</dbReference>
<dbReference type="Pfam" id="PF13450">
    <property type="entry name" value="NAD_binding_8"/>
    <property type="match status" value="1"/>
</dbReference>
<proteinExistence type="predicted"/>
<reference evidence="2" key="2">
    <citation type="journal article" date="2014" name="ISME J.">
        <title>Microbial stratification in low pH oxic and suboxic macroscopic growths along an acid mine drainage.</title>
        <authorList>
            <person name="Mendez-Garcia C."/>
            <person name="Mesa V."/>
            <person name="Sprenger R.R."/>
            <person name="Richter M."/>
            <person name="Diez M.S."/>
            <person name="Solano J."/>
            <person name="Bargiela R."/>
            <person name="Golyshina O.V."/>
            <person name="Manteca A."/>
            <person name="Ramos J.L."/>
            <person name="Gallego J.R."/>
            <person name="Llorente I."/>
            <person name="Martins Dos Santos V.A."/>
            <person name="Jensen O.N."/>
            <person name="Pelaez A.I."/>
            <person name="Sanchez J."/>
            <person name="Ferrer M."/>
        </authorList>
    </citation>
    <scope>NUCLEOTIDE SEQUENCE</scope>
</reference>
<dbReference type="Gene3D" id="3.50.50.60">
    <property type="entry name" value="FAD/NAD(P)-binding domain"/>
    <property type="match status" value="1"/>
</dbReference>
<dbReference type="SUPFAM" id="SSF46548">
    <property type="entry name" value="alpha-helical ferredoxin"/>
    <property type="match status" value="1"/>
</dbReference>
<dbReference type="PROSITE" id="PS00198">
    <property type="entry name" value="4FE4S_FER_1"/>
    <property type="match status" value="1"/>
</dbReference>
<dbReference type="SUPFAM" id="SSF51971">
    <property type="entry name" value="Nucleotide-binding domain"/>
    <property type="match status" value="1"/>
</dbReference>
<reference evidence="2" key="1">
    <citation type="submission" date="2013-08" db="EMBL/GenBank/DDBJ databases">
        <authorList>
            <person name="Mendez C."/>
            <person name="Richter M."/>
            <person name="Ferrer M."/>
            <person name="Sanchez J."/>
        </authorList>
    </citation>
    <scope>NUCLEOTIDE SEQUENCE</scope>
</reference>
<accession>T1B1D3</accession>
<dbReference type="InterPro" id="IPR017896">
    <property type="entry name" value="4Fe4S_Fe-S-bd"/>
</dbReference>